<dbReference type="InterPro" id="IPR028098">
    <property type="entry name" value="Glyco_trans_4-like_N"/>
</dbReference>
<dbReference type="Pfam" id="PF13439">
    <property type="entry name" value="Glyco_transf_4"/>
    <property type="match status" value="1"/>
</dbReference>
<protein>
    <submittedName>
        <fullName evidence="3">Glycosyltransferase involved in cell wall bisynthesis</fullName>
    </submittedName>
</protein>
<proteinExistence type="predicted"/>
<dbReference type="PANTHER" id="PTHR12526:SF630">
    <property type="entry name" value="GLYCOSYLTRANSFERASE"/>
    <property type="match status" value="1"/>
</dbReference>
<evidence type="ECO:0000313" key="3">
    <source>
        <dbReference type="EMBL" id="SFL46651.1"/>
    </source>
</evidence>
<dbReference type="Pfam" id="PF00534">
    <property type="entry name" value="Glycos_transf_1"/>
    <property type="match status" value="1"/>
</dbReference>
<dbReference type="Gene3D" id="3.40.50.2000">
    <property type="entry name" value="Glycogen Phosphorylase B"/>
    <property type="match status" value="2"/>
</dbReference>
<dbReference type="CDD" id="cd03820">
    <property type="entry name" value="GT4_AmsD-like"/>
    <property type="match status" value="1"/>
</dbReference>
<organism evidence="3 4">
    <name type="scientific">Desulfomicrobium norvegicum (strain DSM 1741 / NCIMB 8310)</name>
    <name type="common">Desulfovibrio baculatus (strain Norway 4)</name>
    <name type="synonym">Desulfovibrio desulfuricans (strain Norway 4)</name>
    <dbReference type="NCBI Taxonomy" id="52561"/>
    <lineage>
        <taxon>Bacteria</taxon>
        <taxon>Pseudomonadati</taxon>
        <taxon>Thermodesulfobacteriota</taxon>
        <taxon>Desulfovibrionia</taxon>
        <taxon>Desulfovibrionales</taxon>
        <taxon>Desulfomicrobiaceae</taxon>
        <taxon>Desulfomicrobium</taxon>
    </lineage>
</organism>
<name>A0A8G2C194_DESNO</name>
<keyword evidence="4" id="KW-1185">Reference proteome</keyword>
<evidence type="ECO:0000259" key="1">
    <source>
        <dbReference type="Pfam" id="PF00534"/>
    </source>
</evidence>
<feature type="domain" description="Glycosyl transferase family 1" evidence="1">
    <location>
        <begin position="180"/>
        <end position="337"/>
    </location>
</feature>
<dbReference type="GO" id="GO:0016757">
    <property type="term" value="F:glycosyltransferase activity"/>
    <property type="evidence" value="ECO:0007669"/>
    <property type="project" value="InterPro"/>
</dbReference>
<keyword evidence="3" id="KW-0808">Transferase</keyword>
<dbReference type="RefSeq" id="WP_425266263.1">
    <property type="nucleotide sequence ID" value="NZ_FOTO01000002.1"/>
</dbReference>
<dbReference type="InterPro" id="IPR001296">
    <property type="entry name" value="Glyco_trans_1"/>
</dbReference>
<evidence type="ECO:0000313" key="4">
    <source>
        <dbReference type="Proteomes" id="UP000199581"/>
    </source>
</evidence>
<comment type="caution">
    <text evidence="3">The sequence shown here is derived from an EMBL/GenBank/DDBJ whole genome shotgun (WGS) entry which is preliminary data.</text>
</comment>
<sequence length="365" mass="40716">MEGGGAERVAALLSNHWAEQGHKVTLMPTFSGRGECFYPLDSRVRLDYLADQVRSRSRSWFNKMRRFIVLRRMIQESRPDVIVSFLPHVNVAALLVSWGLRIPVVVSERTYPPAMPLGSGLELLRKVTYSRATRVVVQTQRALQWLKGYGPRVRGSVIHNPMVYPLPCIEPVVESGSVVPSTRHVALAVGRLGEEKGFKQILAAFSALASRYPDWDLIILGEGSEREALEQQRGRLGLKNRVHLPGRVGNLGDWYARADLYVMSSRFEGFPNTLLEAMAYGLPAVSFDCETGPSDIIRDGVDGYLVSTDEGATGLAKAMNTLMQDEKMRKRMGEEAIAVRERFSARRIMAEWDEVLGLQKVGADA</sequence>
<dbReference type="PANTHER" id="PTHR12526">
    <property type="entry name" value="GLYCOSYLTRANSFERASE"/>
    <property type="match status" value="1"/>
</dbReference>
<reference evidence="3 4" key="1">
    <citation type="submission" date="2016-10" db="EMBL/GenBank/DDBJ databases">
        <authorList>
            <person name="Varghese N."/>
            <person name="Submissions S."/>
        </authorList>
    </citation>
    <scope>NUCLEOTIDE SEQUENCE [LARGE SCALE GENOMIC DNA]</scope>
    <source>
        <strain evidence="3 4">DSM 1741</strain>
    </source>
</reference>
<dbReference type="Proteomes" id="UP000199581">
    <property type="component" value="Unassembled WGS sequence"/>
</dbReference>
<dbReference type="EMBL" id="FOTO01000002">
    <property type="protein sequence ID" value="SFL46651.1"/>
    <property type="molecule type" value="Genomic_DNA"/>
</dbReference>
<feature type="domain" description="Glycosyltransferase subfamily 4-like N-terminal" evidence="2">
    <location>
        <begin position="4"/>
        <end position="161"/>
    </location>
</feature>
<accession>A0A8G2C194</accession>
<gene>
    <name evidence="3" type="ORF">SAMN05421830_102296</name>
</gene>
<dbReference type="SUPFAM" id="SSF53756">
    <property type="entry name" value="UDP-Glycosyltransferase/glycogen phosphorylase"/>
    <property type="match status" value="1"/>
</dbReference>
<dbReference type="AlphaFoldDB" id="A0A8G2C194"/>
<evidence type="ECO:0000259" key="2">
    <source>
        <dbReference type="Pfam" id="PF13439"/>
    </source>
</evidence>